<accession>A0A6M8AZZ0</accession>
<dbReference type="PANTHER" id="PTHR43435">
    <property type="entry name" value="RIBULOKINASE"/>
    <property type="match status" value="1"/>
</dbReference>
<proteinExistence type="inferred from homology"/>
<protein>
    <recommendedName>
        <fullName evidence="7 8">Ribulokinase</fullName>
        <ecNumber evidence="7 8">2.7.1.16</ecNumber>
    </recommendedName>
</protein>
<dbReference type="EC" id="2.7.1.16" evidence="7 8"/>
<comment type="pathway">
    <text evidence="8">Carbohydrate degradation; L-arabinose degradation via L-ribulose; D-xylulose 5-phosphate from L-arabinose (bacterial route): step 2/3.</text>
</comment>
<dbReference type="GO" id="GO:0008741">
    <property type="term" value="F:ribulokinase activity"/>
    <property type="evidence" value="ECO:0007669"/>
    <property type="project" value="UniProtKB-UniRule"/>
</dbReference>
<feature type="domain" description="Carbohydrate kinase FGGY C-terminal" evidence="10">
    <location>
        <begin position="300"/>
        <end position="495"/>
    </location>
</feature>
<keyword evidence="2" id="KW-0547">Nucleotide-binding</keyword>
<evidence type="ECO:0000313" key="12">
    <source>
        <dbReference type="Proteomes" id="UP000504752"/>
    </source>
</evidence>
<dbReference type="Gene3D" id="3.30.420.40">
    <property type="match status" value="2"/>
</dbReference>
<evidence type="ECO:0000256" key="3">
    <source>
        <dbReference type="ARBA" id="ARBA00022777"/>
    </source>
</evidence>
<dbReference type="InterPro" id="IPR005929">
    <property type="entry name" value="Ribulokinase"/>
</dbReference>
<dbReference type="GO" id="GO:0019150">
    <property type="term" value="F:D-ribulokinase activity"/>
    <property type="evidence" value="ECO:0007669"/>
    <property type="project" value="TreeGrafter"/>
</dbReference>
<dbReference type="PANTHER" id="PTHR43435:SF4">
    <property type="entry name" value="FGGY CARBOHYDRATE KINASE DOMAIN-CONTAINING PROTEIN"/>
    <property type="match status" value="1"/>
</dbReference>
<dbReference type="InterPro" id="IPR018485">
    <property type="entry name" value="FGGY_C"/>
</dbReference>
<evidence type="ECO:0000256" key="2">
    <source>
        <dbReference type="ARBA" id="ARBA00022741"/>
    </source>
</evidence>
<dbReference type="EMBL" id="CP053642">
    <property type="protein sequence ID" value="QKD80189.1"/>
    <property type="molecule type" value="Genomic_DNA"/>
</dbReference>
<dbReference type="Proteomes" id="UP000504752">
    <property type="component" value="Chromosome"/>
</dbReference>
<keyword evidence="5 8" id="KW-0054">Arabinose catabolism</keyword>
<evidence type="ECO:0000313" key="11">
    <source>
        <dbReference type="EMBL" id="QKD80189.1"/>
    </source>
</evidence>
<organism evidence="11 12">
    <name type="scientific">Actinomyces marmotae</name>
    <dbReference type="NCBI Taxonomy" id="2737173"/>
    <lineage>
        <taxon>Bacteria</taxon>
        <taxon>Bacillati</taxon>
        <taxon>Actinomycetota</taxon>
        <taxon>Actinomycetes</taxon>
        <taxon>Actinomycetales</taxon>
        <taxon>Actinomycetaceae</taxon>
        <taxon>Actinomyces</taxon>
    </lineage>
</organism>
<dbReference type="InterPro" id="IPR018484">
    <property type="entry name" value="FGGY_N"/>
</dbReference>
<comment type="similarity">
    <text evidence="8">Belongs to the ribulokinase family.</text>
</comment>
<keyword evidence="12" id="KW-1185">Reference proteome</keyword>
<keyword evidence="6 8" id="KW-0119">Carbohydrate metabolism</keyword>
<gene>
    <name evidence="11" type="ORF">HPC72_08180</name>
</gene>
<evidence type="ECO:0000256" key="1">
    <source>
        <dbReference type="ARBA" id="ARBA00022679"/>
    </source>
</evidence>
<evidence type="ECO:0000256" key="5">
    <source>
        <dbReference type="ARBA" id="ARBA00022935"/>
    </source>
</evidence>
<name>A0A6M8AZZ0_9ACTO</name>
<sequence length="573" mass="61228">MTITGAPSRNGACTLGLDFGTLSVRAVVTRVSDGEILADAVSEYATPIMDRRLTAGDNRELPPEFALQVPGDYLESMCAASAAAVRASRVSSADIIGVGLDVTSATVVVTDSDGMPMCDKPEFANNPHAYVKLWKHHGAQGQADRIVDLAKKRGEAWLPRYGGILSAEMLLPKALETLEKAPDLYAATAEIVDMLDWLTWRLTGTLAYSASDSGYKRMLQDGVYPSEEFLGALNPDFADVYATRMSHPIAPLGTAVGGLRAEYAQAFGLREGTPVAAGNIDAHVHAASVNAVRPGQLTGILGTSTCWVLPAEECVEVPGVFGVVDGGISEGTWGYEAGQSAVGDSFAWFIENNVPRSYFIQAESEGISIFALLARLAAEQEIGEHGLVALDWWNGNRSPLVDSQLTGLMIGQTLVTRPEDQYRALLESTAFGARVIIENFESHGVPVTEVRVAGGLIKDGFLMQMYADITRRRLLTASTIQAGAHGSSIFAAVAAGAHPDLPAAATAMGGVSERIYEPNESAAVQYDRLYEIYRHLHGLFGRGDETMHALKALRADALRRRANEPAPGEAGRH</sequence>
<dbReference type="InterPro" id="IPR043129">
    <property type="entry name" value="ATPase_NBD"/>
</dbReference>
<dbReference type="NCBIfam" id="TIGR01234">
    <property type="entry name" value="L-ribulokinase"/>
    <property type="match status" value="1"/>
</dbReference>
<evidence type="ECO:0000259" key="9">
    <source>
        <dbReference type="Pfam" id="PF00370"/>
    </source>
</evidence>
<comment type="catalytic activity">
    <reaction evidence="8">
        <text>L-ribulose + ATP = L-ribulose 5-phosphate + ADP + H(+)</text>
        <dbReference type="Rhea" id="RHEA:22072"/>
        <dbReference type="ChEBI" id="CHEBI:15378"/>
        <dbReference type="ChEBI" id="CHEBI:16880"/>
        <dbReference type="ChEBI" id="CHEBI:30616"/>
        <dbReference type="ChEBI" id="CHEBI:58226"/>
        <dbReference type="ChEBI" id="CHEBI:456216"/>
        <dbReference type="EC" id="2.7.1.16"/>
    </reaction>
</comment>
<feature type="domain" description="Carbohydrate kinase FGGY N-terminal" evidence="9">
    <location>
        <begin position="14"/>
        <end position="283"/>
    </location>
</feature>
<dbReference type="AlphaFoldDB" id="A0A6M8AZZ0"/>
<evidence type="ECO:0000256" key="7">
    <source>
        <dbReference type="NCBIfam" id="TIGR01234"/>
    </source>
</evidence>
<evidence type="ECO:0000256" key="6">
    <source>
        <dbReference type="ARBA" id="ARBA00023277"/>
    </source>
</evidence>
<dbReference type="KEGG" id="amam:HPC72_08180"/>
<dbReference type="PIRSF" id="PIRSF000538">
    <property type="entry name" value="GlpK"/>
    <property type="match status" value="1"/>
</dbReference>
<evidence type="ECO:0000256" key="8">
    <source>
        <dbReference type="RuleBase" id="RU003455"/>
    </source>
</evidence>
<reference evidence="11 12" key="1">
    <citation type="submission" date="2020-05" db="EMBL/GenBank/DDBJ databases">
        <title>Actinomyces sp. zg-325.</title>
        <authorList>
            <person name="Yang C."/>
        </authorList>
    </citation>
    <scope>NUCLEOTIDE SEQUENCE [LARGE SCALE GENOMIC DNA]</scope>
    <source>
        <strain evidence="12">zg-325</strain>
    </source>
</reference>
<dbReference type="NCBIfam" id="NF003154">
    <property type="entry name" value="PRK04123.1"/>
    <property type="match status" value="1"/>
</dbReference>
<dbReference type="RefSeq" id="WP_159522189.1">
    <property type="nucleotide sequence ID" value="NZ_CP053642.1"/>
</dbReference>
<dbReference type="GO" id="GO:0005524">
    <property type="term" value="F:ATP binding"/>
    <property type="evidence" value="ECO:0007669"/>
    <property type="project" value="UniProtKB-UniRule"/>
</dbReference>
<dbReference type="InterPro" id="IPR000577">
    <property type="entry name" value="Carb_kinase_FGGY"/>
</dbReference>
<dbReference type="SUPFAM" id="SSF53067">
    <property type="entry name" value="Actin-like ATPase domain"/>
    <property type="match status" value="2"/>
</dbReference>
<dbReference type="CDD" id="cd07781">
    <property type="entry name" value="ASKHA_NBD_FGGY_L-RBK"/>
    <property type="match status" value="1"/>
</dbReference>
<keyword evidence="3 8" id="KW-0418">Kinase</keyword>
<dbReference type="GO" id="GO:0005737">
    <property type="term" value="C:cytoplasm"/>
    <property type="evidence" value="ECO:0007669"/>
    <property type="project" value="TreeGrafter"/>
</dbReference>
<evidence type="ECO:0000259" key="10">
    <source>
        <dbReference type="Pfam" id="PF02782"/>
    </source>
</evidence>
<dbReference type="GO" id="GO:0019569">
    <property type="term" value="P:L-arabinose catabolic process to D-xylulose 5-phosphate"/>
    <property type="evidence" value="ECO:0007669"/>
    <property type="project" value="UniProtKB-UniPathway"/>
</dbReference>
<keyword evidence="4" id="KW-0067">ATP-binding</keyword>
<dbReference type="UniPathway" id="UPA00145">
    <property type="reaction ID" value="UER00566"/>
</dbReference>
<keyword evidence="1 8" id="KW-0808">Transferase</keyword>
<dbReference type="Pfam" id="PF00370">
    <property type="entry name" value="FGGY_N"/>
    <property type="match status" value="1"/>
</dbReference>
<dbReference type="Pfam" id="PF02782">
    <property type="entry name" value="FGGY_C"/>
    <property type="match status" value="1"/>
</dbReference>
<evidence type="ECO:0000256" key="4">
    <source>
        <dbReference type="ARBA" id="ARBA00022840"/>
    </source>
</evidence>